<name>A0ABS8WIH4_9GAMM</name>
<comment type="caution">
    <text evidence="1">The sequence shown here is derived from an EMBL/GenBank/DDBJ whole genome shotgun (WGS) entry which is preliminary data.</text>
</comment>
<evidence type="ECO:0000313" key="1">
    <source>
        <dbReference type="EMBL" id="MCE2597155.1"/>
    </source>
</evidence>
<dbReference type="EMBL" id="JAIMJA010000034">
    <property type="protein sequence ID" value="MCE2597155.1"/>
    <property type="molecule type" value="Genomic_DNA"/>
</dbReference>
<dbReference type="Proteomes" id="UP001201273">
    <property type="component" value="Unassembled WGS sequence"/>
</dbReference>
<proteinExistence type="predicted"/>
<evidence type="ECO:0000313" key="2">
    <source>
        <dbReference type="Proteomes" id="UP001201273"/>
    </source>
</evidence>
<organism evidence="1 2">
    <name type="scientific">Motilimonas cestriensis</name>
    <dbReference type="NCBI Taxonomy" id="2742685"/>
    <lineage>
        <taxon>Bacteria</taxon>
        <taxon>Pseudomonadati</taxon>
        <taxon>Pseudomonadota</taxon>
        <taxon>Gammaproteobacteria</taxon>
        <taxon>Alteromonadales</taxon>
        <taxon>Alteromonadales genera incertae sedis</taxon>
        <taxon>Motilimonas</taxon>
    </lineage>
</organism>
<dbReference type="RefSeq" id="WP_233054896.1">
    <property type="nucleotide sequence ID" value="NZ_JAIMJA010000034.1"/>
</dbReference>
<protein>
    <submittedName>
        <fullName evidence="1">Transcriptional regulator</fullName>
    </submittedName>
</protein>
<accession>A0ABS8WIH4</accession>
<gene>
    <name evidence="1" type="ORF">K6Y31_20485</name>
</gene>
<sequence>MTEKRHANATTTPEMREFIQSSDLPVAKLARILNISEATVRKWKKRENVNDASNIPIKLNTTLTPAQEYVVVQLKLILQFSLNKLLLVTQQHINPQVSRSGLARCLKRHGVSQIDETDTPKVSTGQFDQLRIGDEADRCQHFSINHQTLAHALELTGDAKQPVVHVMAQPVPEQYNQGETLNMFVASDPQSDWAYVDIYSDSAKAASTRYMKYVLRHAPFHMRRTLAENYHVFKQKFGDKTIFN</sequence>
<reference evidence="1 2" key="1">
    <citation type="journal article" date="2022" name="Environ. Microbiol. Rep.">
        <title>Eco-phylogenetic analyses reveal divergent evolution of vitamin B12 metabolism in the marine bacterial family 'Psychromonadaceae'.</title>
        <authorList>
            <person name="Jin X."/>
            <person name="Yang Y."/>
            <person name="Cao H."/>
            <person name="Gao B."/>
            <person name="Zhao Z."/>
        </authorList>
    </citation>
    <scope>NUCLEOTIDE SEQUENCE [LARGE SCALE GENOMIC DNA]</scope>
    <source>
        <strain evidence="1 2">MKS20</strain>
    </source>
</reference>
<keyword evidence="2" id="KW-1185">Reference proteome</keyword>